<dbReference type="EMBL" id="CP037940">
    <property type="protein sequence ID" value="QBO35090.1"/>
    <property type="molecule type" value="Genomic_DNA"/>
</dbReference>
<organism evidence="12 13">
    <name type="scientific">Periweissella cryptocerci</name>
    <dbReference type="NCBI Taxonomy" id="2506420"/>
    <lineage>
        <taxon>Bacteria</taxon>
        <taxon>Bacillati</taxon>
        <taxon>Bacillota</taxon>
        <taxon>Bacilli</taxon>
        <taxon>Lactobacillales</taxon>
        <taxon>Lactobacillaceae</taxon>
        <taxon>Periweissella</taxon>
    </lineage>
</organism>
<keyword evidence="13" id="KW-1185">Reference proteome</keyword>
<gene>
    <name evidence="12" type="ORF">EQG49_00790</name>
</gene>
<dbReference type="Proteomes" id="UP000292886">
    <property type="component" value="Chromosome"/>
</dbReference>
<feature type="binding site" evidence="10">
    <location>
        <position position="265"/>
    </location>
    <ligand>
        <name>glyoxylate</name>
        <dbReference type="ChEBI" id="CHEBI:36655"/>
    </ligand>
</feature>
<dbReference type="InterPro" id="IPR008259">
    <property type="entry name" value="FMN_hydac_DH_AS"/>
</dbReference>
<dbReference type="InterPro" id="IPR013785">
    <property type="entry name" value="Aldolase_TIM"/>
</dbReference>
<dbReference type="OrthoDB" id="9770452at2"/>
<sequence>MAYHTSTEERPIDIVNIPALEPIVKAKMNKGAFGYLAGGAESEITLRENVTSFEHKKILPRVLRNVEKPDMSTELFGIHIDAPIIAAPIAAHGLVHEQAEKDTVQGVGAAGSIFSLSTYGNATVDEVAQASPDTAKFFQLYMSKDDDFNHWILDMAVNDGYKAIILTADSTLGGYRESDIMNNFAFPLPMKNLAAWAAKTAGPDSGEGEGIAAIYAKAKQKLSLADIKAIKDYTHLPVIVKGVQSPLDIEDLLNAGADGIWVSNHGGRQIDGAPGSFDTLAEIAAVVAKRVPVIFDSGVRRGQHIFKALASGADIVAIGRPMLWGLSLGGVQGVTDVYNHFKKELTIDMQLAGTQTIADVKNTVLADAK</sequence>
<feature type="binding site" evidence="10">
    <location>
        <position position="141"/>
    </location>
    <ligand>
        <name>glyoxylate</name>
        <dbReference type="ChEBI" id="CHEBI:36655"/>
    </ligand>
</feature>
<feature type="binding site" evidence="10">
    <location>
        <position position="35"/>
    </location>
    <ligand>
        <name>glyoxylate</name>
        <dbReference type="ChEBI" id="CHEBI:36655"/>
    </ligand>
</feature>
<dbReference type="PANTHER" id="PTHR10578">
    <property type="entry name" value="S -2-HYDROXY-ACID OXIDASE-RELATED"/>
    <property type="match status" value="1"/>
</dbReference>
<evidence type="ECO:0000256" key="6">
    <source>
        <dbReference type="ARBA" id="ARBA00024042"/>
    </source>
</evidence>
<evidence type="ECO:0000256" key="1">
    <source>
        <dbReference type="ARBA" id="ARBA00001917"/>
    </source>
</evidence>
<dbReference type="PROSITE" id="PS00557">
    <property type="entry name" value="FMN_HYDROXY_ACID_DH_1"/>
    <property type="match status" value="1"/>
</dbReference>
<evidence type="ECO:0000256" key="2">
    <source>
        <dbReference type="ARBA" id="ARBA00011881"/>
    </source>
</evidence>
<feature type="binding site" evidence="10">
    <location>
        <position position="167"/>
    </location>
    <ligand>
        <name>glyoxylate</name>
        <dbReference type="ChEBI" id="CHEBI:36655"/>
    </ligand>
</feature>
<dbReference type="AlphaFoldDB" id="A0A4P6YR47"/>
<dbReference type="KEGG" id="wei:EQG49_00790"/>
<feature type="binding site" evidence="10">
    <location>
        <position position="139"/>
    </location>
    <ligand>
        <name>FMN</name>
        <dbReference type="ChEBI" id="CHEBI:58210"/>
    </ligand>
</feature>
<reference evidence="13" key="1">
    <citation type="submission" date="2019-03" db="EMBL/GenBank/DDBJ databases">
        <title>Weissella sp. 26KH-42 Genome sequencing.</title>
        <authorList>
            <person name="Heo J."/>
            <person name="Kim S.-J."/>
            <person name="Kim J.-S."/>
            <person name="Hong S.-B."/>
            <person name="Kwon S.-W."/>
        </authorList>
    </citation>
    <scope>NUCLEOTIDE SEQUENCE [LARGE SCALE GENOMIC DNA]</scope>
    <source>
        <strain evidence="13">26KH-42</strain>
    </source>
</reference>
<feature type="domain" description="FMN hydroxy acid dehydrogenase" evidence="11">
    <location>
        <begin position="9"/>
        <end position="369"/>
    </location>
</feature>
<dbReference type="PROSITE" id="PS51349">
    <property type="entry name" value="FMN_HYDROXY_ACID_DH_2"/>
    <property type="match status" value="1"/>
</dbReference>
<dbReference type="InterPro" id="IPR000262">
    <property type="entry name" value="FMN-dep_DH"/>
</dbReference>
<dbReference type="InterPro" id="IPR037396">
    <property type="entry name" value="FMN_HAD"/>
</dbReference>
<evidence type="ECO:0000256" key="10">
    <source>
        <dbReference type="PIRSR" id="PIRSR000138-2"/>
    </source>
</evidence>
<comment type="catalytic activity">
    <reaction evidence="8">
        <text>(S)-lactate + O2 = pyruvate + H2O2</text>
        <dbReference type="Rhea" id="RHEA:55868"/>
        <dbReference type="ChEBI" id="CHEBI:15361"/>
        <dbReference type="ChEBI" id="CHEBI:15379"/>
        <dbReference type="ChEBI" id="CHEBI:16240"/>
        <dbReference type="ChEBI" id="CHEBI:16651"/>
    </reaction>
    <physiologicalReaction direction="left-to-right" evidence="8">
        <dbReference type="Rhea" id="RHEA:55869"/>
    </physiologicalReaction>
</comment>
<comment type="subunit">
    <text evidence="2">Homotetramer.</text>
</comment>
<dbReference type="Pfam" id="PF01070">
    <property type="entry name" value="FMN_dh"/>
    <property type="match status" value="1"/>
</dbReference>
<feature type="binding site" evidence="10">
    <location>
        <position position="268"/>
    </location>
    <ligand>
        <name>glyoxylate</name>
        <dbReference type="ChEBI" id="CHEBI:36655"/>
    </ligand>
</feature>
<proteinExistence type="inferred from homology"/>
<evidence type="ECO:0000313" key="12">
    <source>
        <dbReference type="EMBL" id="QBO35090.1"/>
    </source>
</evidence>
<dbReference type="SUPFAM" id="SSF51395">
    <property type="entry name" value="FMN-linked oxidoreductases"/>
    <property type="match status" value="1"/>
</dbReference>
<keyword evidence="4 10" id="KW-0288">FMN</keyword>
<evidence type="ECO:0000256" key="5">
    <source>
        <dbReference type="ARBA" id="ARBA00023002"/>
    </source>
</evidence>
<dbReference type="InterPro" id="IPR012133">
    <property type="entry name" value="Alpha-hydoxy_acid_DH_FMN"/>
</dbReference>
<dbReference type="Gene3D" id="3.20.20.70">
    <property type="entry name" value="Aldolase class I"/>
    <property type="match status" value="1"/>
</dbReference>
<protein>
    <recommendedName>
        <fullName evidence="7">L-lactate oxidase</fullName>
    </recommendedName>
</protein>
<feature type="binding site" evidence="10">
    <location>
        <position position="241"/>
    </location>
    <ligand>
        <name>FMN</name>
        <dbReference type="ChEBI" id="CHEBI:58210"/>
    </ligand>
</feature>
<feature type="active site" description="Proton acceptor" evidence="9">
    <location>
        <position position="265"/>
    </location>
</feature>
<feature type="binding site" evidence="10">
    <location>
        <position position="117"/>
    </location>
    <ligand>
        <name>FMN</name>
        <dbReference type="ChEBI" id="CHEBI:58210"/>
    </ligand>
</feature>
<feature type="binding site" evidence="10">
    <location>
        <begin position="296"/>
        <end position="300"/>
    </location>
    <ligand>
        <name>FMN</name>
        <dbReference type="ChEBI" id="CHEBI:58210"/>
    </ligand>
</feature>
<evidence type="ECO:0000256" key="9">
    <source>
        <dbReference type="PIRSR" id="PIRSR000138-1"/>
    </source>
</evidence>
<feature type="binding site" evidence="10">
    <location>
        <begin position="88"/>
        <end position="90"/>
    </location>
    <ligand>
        <name>FMN</name>
        <dbReference type="ChEBI" id="CHEBI:58210"/>
    </ligand>
</feature>
<dbReference type="GO" id="GO:0016491">
    <property type="term" value="F:oxidoreductase activity"/>
    <property type="evidence" value="ECO:0007669"/>
    <property type="project" value="UniProtKB-KW"/>
</dbReference>
<comment type="similarity">
    <text evidence="6">Belongs to the FMN-dependent alpha-hydroxy acid dehydrogenase family.</text>
</comment>
<evidence type="ECO:0000256" key="3">
    <source>
        <dbReference type="ARBA" id="ARBA00022630"/>
    </source>
</evidence>
<dbReference type="PANTHER" id="PTHR10578:SF107">
    <property type="entry name" value="2-HYDROXYACID OXIDASE 1"/>
    <property type="match status" value="1"/>
</dbReference>
<keyword evidence="5" id="KW-0560">Oxidoreductase</keyword>
<feature type="binding site" evidence="10">
    <location>
        <begin position="319"/>
        <end position="320"/>
    </location>
    <ligand>
        <name>FMN</name>
        <dbReference type="ChEBI" id="CHEBI:58210"/>
    </ligand>
</feature>
<comment type="cofactor">
    <cofactor evidence="1">
        <name>FMN</name>
        <dbReference type="ChEBI" id="CHEBI:58210"/>
    </cofactor>
</comment>
<evidence type="ECO:0000313" key="13">
    <source>
        <dbReference type="Proteomes" id="UP000292886"/>
    </source>
</evidence>
<evidence type="ECO:0000256" key="8">
    <source>
        <dbReference type="ARBA" id="ARBA00048754"/>
    </source>
</evidence>
<accession>A0A4P6YR47</accession>
<evidence type="ECO:0000259" key="11">
    <source>
        <dbReference type="PROSITE" id="PS51349"/>
    </source>
</evidence>
<name>A0A4P6YR47_9LACO</name>
<keyword evidence="3 10" id="KW-0285">Flavoprotein</keyword>
<evidence type="ECO:0000256" key="4">
    <source>
        <dbReference type="ARBA" id="ARBA00022643"/>
    </source>
</evidence>
<dbReference type="PIRSF" id="PIRSF000138">
    <property type="entry name" value="Al-hdrx_acd_dh"/>
    <property type="match status" value="1"/>
</dbReference>
<dbReference type="RefSeq" id="WP_133362170.1">
    <property type="nucleotide sequence ID" value="NZ_CP037940.1"/>
</dbReference>
<dbReference type="GO" id="GO:0010181">
    <property type="term" value="F:FMN binding"/>
    <property type="evidence" value="ECO:0007669"/>
    <property type="project" value="InterPro"/>
</dbReference>
<feature type="binding site" evidence="10">
    <location>
        <position position="176"/>
    </location>
    <ligand>
        <name>glyoxylate</name>
        <dbReference type="ChEBI" id="CHEBI:36655"/>
    </ligand>
</feature>
<feature type="binding site" evidence="10">
    <location>
        <position position="263"/>
    </location>
    <ligand>
        <name>glyoxylate</name>
        <dbReference type="ChEBI" id="CHEBI:36655"/>
    </ligand>
</feature>
<evidence type="ECO:0000256" key="7">
    <source>
        <dbReference type="ARBA" id="ARBA00029513"/>
    </source>
</evidence>